<feature type="compositionally biased region" description="Acidic residues" evidence="1">
    <location>
        <begin position="205"/>
        <end position="224"/>
    </location>
</feature>
<reference evidence="3" key="1">
    <citation type="submission" date="2020-07" db="EMBL/GenBank/DDBJ databases">
        <authorList>
            <person name="Lin J."/>
        </authorList>
    </citation>
    <scope>NUCLEOTIDE SEQUENCE</scope>
</reference>
<dbReference type="PANTHER" id="PTHR33595">
    <property type="entry name" value="VON WILLEBRAND FACTOR A DOMAIN PROTEIN"/>
    <property type="match status" value="1"/>
</dbReference>
<feature type="compositionally biased region" description="Low complexity" evidence="1">
    <location>
        <begin position="91"/>
        <end position="101"/>
    </location>
</feature>
<name>A0A6V7NN24_ANACO</name>
<dbReference type="AlphaFoldDB" id="A0A6V7NN24"/>
<feature type="region of interest" description="Disordered" evidence="1">
    <location>
        <begin position="1"/>
        <end position="80"/>
    </location>
</feature>
<dbReference type="InterPro" id="IPR057710">
    <property type="entry name" value="DUF7950"/>
</dbReference>
<dbReference type="EMBL" id="LR862140">
    <property type="protein sequence ID" value="CAD1819999.1"/>
    <property type="molecule type" value="Genomic_DNA"/>
</dbReference>
<gene>
    <name evidence="3" type="ORF">CB5_LOCUS3210</name>
</gene>
<organism evidence="3">
    <name type="scientific">Ananas comosus var. bracteatus</name>
    <name type="common">red pineapple</name>
    <dbReference type="NCBI Taxonomy" id="296719"/>
    <lineage>
        <taxon>Eukaryota</taxon>
        <taxon>Viridiplantae</taxon>
        <taxon>Streptophyta</taxon>
        <taxon>Embryophyta</taxon>
        <taxon>Tracheophyta</taxon>
        <taxon>Spermatophyta</taxon>
        <taxon>Magnoliopsida</taxon>
        <taxon>Liliopsida</taxon>
        <taxon>Poales</taxon>
        <taxon>Bromeliaceae</taxon>
        <taxon>Bromelioideae</taxon>
        <taxon>Ananas</taxon>
    </lineage>
</organism>
<feature type="compositionally biased region" description="Basic residues" evidence="1">
    <location>
        <begin position="16"/>
        <end position="30"/>
    </location>
</feature>
<feature type="domain" description="DUF7950" evidence="2">
    <location>
        <begin position="140"/>
        <end position="287"/>
    </location>
</feature>
<feature type="compositionally biased region" description="Basic and acidic residues" evidence="1">
    <location>
        <begin position="49"/>
        <end position="68"/>
    </location>
</feature>
<feature type="region of interest" description="Disordered" evidence="1">
    <location>
        <begin position="198"/>
        <end position="224"/>
    </location>
</feature>
<proteinExistence type="predicted"/>
<feature type="region of interest" description="Disordered" evidence="1">
    <location>
        <begin position="89"/>
        <end position="108"/>
    </location>
</feature>
<protein>
    <recommendedName>
        <fullName evidence="2">DUF7950 domain-containing protein</fullName>
    </recommendedName>
</protein>
<sequence>MDRRGGGCCIASPRRVGGRRRLRLRRRRRGAAAAEEGGRGRPRAAAAEEGGRGEEGRRPRRATVEERSSSSSSSAEHTSAIVTLPLMPESPETAKAGGAPAAPDPAPEGIPGWLLRAAAAAAAAARPAEVVVPRPVRPAGSWVTVESVVDTWRDGEAGAARELVRPALDDEEAPVFVSDRWERVTWTNEAYRRMVVGPAKSAGADNDDAGDDDAADDDGEEEEEVRVGLVTKGHVPEWGTCGAFTCRVRVRYACRRKGRGSLAAPCDVWRSDGGCYTWRLDVKAALSLSLCL</sequence>
<evidence type="ECO:0000256" key="1">
    <source>
        <dbReference type="SAM" id="MobiDB-lite"/>
    </source>
</evidence>
<dbReference type="PANTHER" id="PTHR33595:SF7">
    <property type="entry name" value="OS12G0242500 PROTEIN"/>
    <property type="match status" value="1"/>
</dbReference>
<accession>A0A6V7NN24</accession>
<dbReference type="Pfam" id="PF25821">
    <property type="entry name" value="DUF7950"/>
    <property type="match status" value="1"/>
</dbReference>
<evidence type="ECO:0000313" key="3">
    <source>
        <dbReference type="EMBL" id="CAD1819999.1"/>
    </source>
</evidence>
<evidence type="ECO:0000259" key="2">
    <source>
        <dbReference type="Pfam" id="PF25821"/>
    </source>
</evidence>